<dbReference type="AlphaFoldDB" id="A0A7I8JPV9"/>
<evidence type="ECO:0000313" key="1">
    <source>
        <dbReference type="EMBL" id="CAA2633089.1"/>
    </source>
</evidence>
<keyword evidence="3" id="KW-1185">Reference proteome</keyword>
<organism evidence="1">
    <name type="scientific">Spirodela intermedia</name>
    <name type="common">Intermediate duckweed</name>
    <dbReference type="NCBI Taxonomy" id="51605"/>
    <lineage>
        <taxon>Eukaryota</taxon>
        <taxon>Viridiplantae</taxon>
        <taxon>Streptophyta</taxon>
        <taxon>Embryophyta</taxon>
        <taxon>Tracheophyta</taxon>
        <taxon>Spermatophyta</taxon>
        <taxon>Magnoliopsida</taxon>
        <taxon>Liliopsida</taxon>
        <taxon>Araceae</taxon>
        <taxon>Lemnoideae</taxon>
        <taxon>Spirodela</taxon>
    </lineage>
</organism>
<accession>A0A7I8JPV9</accession>
<proteinExistence type="predicted"/>
<reference evidence="1" key="1">
    <citation type="submission" date="2019-12" db="EMBL/GenBank/DDBJ databases">
        <authorList>
            <person name="Scholz U."/>
            <person name="Mascher M."/>
            <person name="Fiebig A."/>
        </authorList>
    </citation>
    <scope>NUCLEOTIDE SEQUENCE</scope>
</reference>
<dbReference type="Proteomes" id="UP000663760">
    <property type="component" value="Chromosome 16"/>
</dbReference>
<sequence>MFHGFVILLKPLTKSNELIGDPRRHFSREALARS</sequence>
<evidence type="ECO:0000313" key="3">
    <source>
        <dbReference type="Proteomes" id="UP000663760"/>
    </source>
</evidence>
<dbReference type="EMBL" id="LR743603">
    <property type="protein sequence ID" value="CAA2633089.1"/>
    <property type="molecule type" value="Genomic_DNA"/>
</dbReference>
<gene>
    <name evidence="1" type="ORF">SI7747_16018629</name>
    <name evidence="2" type="ORF">SI8410_16020054</name>
</gene>
<evidence type="ECO:0000313" key="2">
    <source>
        <dbReference type="EMBL" id="CAA7409376.1"/>
    </source>
</evidence>
<dbReference type="EMBL" id="LR746279">
    <property type="protein sequence ID" value="CAA7409376.1"/>
    <property type="molecule type" value="Genomic_DNA"/>
</dbReference>
<name>A0A7I8JPV9_SPIIN</name>
<protein>
    <submittedName>
        <fullName evidence="1">Uncharacterized protein</fullName>
    </submittedName>
</protein>